<keyword evidence="8" id="KW-1133">Transmembrane helix</keyword>
<dbReference type="InterPro" id="IPR036034">
    <property type="entry name" value="PDZ_sf"/>
</dbReference>
<evidence type="ECO:0000313" key="11">
    <source>
        <dbReference type="Proteomes" id="UP000242700"/>
    </source>
</evidence>
<proteinExistence type="inferred from homology"/>
<evidence type="ECO:0000256" key="5">
    <source>
        <dbReference type="ARBA" id="ARBA00022801"/>
    </source>
</evidence>
<dbReference type="PANTHER" id="PTHR43343:SF3">
    <property type="entry name" value="PROTEASE DO-LIKE 8, CHLOROPLASTIC"/>
    <property type="match status" value="1"/>
</dbReference>
<reference evidence="11" key="1">
    <citation type="submission" date="2016-10" db="EMBL/GenBank/DDBJ databases">
        <authorList>
            <person name="Varghese N."/>
            <person name="Submissions S."/>
        </authorList>
    </citation>
    <scope>NUCLEOTIDE SEQUENCE [LARGE SCALE GENOMIC DNA]</scope>
    <source>
        <strain evidence="11">CGMCC 1.8911</strain>
    </source>
</reference>
<dbReference type="Pfam" id="PF13365">
    <property type="entry name" value="Trypsin_2"/>
    <property type="match status" value="1"/>
</dbReference>
<dbReference type="Gene3D" id="2.40.10.10">
    <property type="entry name" value="Trypsin-like serine proteases"/>
    <property type="match status" value="2"/>
</dbReference>
<dbReference type="InterPro" id="IPR043504">
    <property type="entry name" value="Peptidase_S1_PA_chymotrypsin"/>
</dbReference>
<dbReference type="STRING" id="586411.SAMN05216187_10210"/>
<comment type="subcellular location">
    <subcellularLocation>
        <location evidence="1">Cell membrane</location>
        <topology evidence="1">Single-pass membrane protein</topology>
    </subcellularLocation>
</comment>
<accession>A0A1G8VUZ3</accession>
<dbReference type="OrthoDB" id="9758917at2"/>
<keyword evidence="8" id="KW-0812">Transmembrane</keyword>
<dbReference type="InterPro" id="IPR051201">
    <property type="entry name" value="Chloro_Bact_Ser_Proteases"/>
</dbReference>
<dbReference type="Pfam" id="PF13180">
    <property type="entry name" value="PDZ_2"/>
    <property type="match status" value="1"/>
</dbReference>
<feature type="region of interest" description="Disordered" evidence="7">
    <location>
        <begin position="1"/>
        <end position="85"/>
    </location>
</feature>
<organism evidence="10 11">
    <name type="scientific">Jeotgalicoccus aerolatus</name>
    <dbReference type="NCBI Taxonomy" id="709510"/>
    <lineage>
        <taxon>Bacteria</taxon>
        <taxon>Bacillati</taxon>
        <taxon>Bacillota</taxon>
        <taxon>Bacilli</taxon>
        <taxon>Bacillales</taxon>
        <taxon>Staphylococcaceae</taxon>
        <taxon>Jeotgalicoccus</taxon>
    </lineage>
</organism>
<evidence type="ECO:0000256" key="6">
    <source>
        <dbReference type="ARBA" id="ARBA00022825"/>
    </source>
</evidence>
<keyword evidence="6" id="KW-0720">Serine protease</keyword>
<gene>
    <name evidence="10" type="ORF">SAMN05216187_10210</name>
</gene>
<dbReference type="SUPFAM" id="SSF50494">
    <property type="entry name" value="Trypsin-like serine proteases"/>
    <property type="match status" value="1"/>
</dbReference>
<feature type="compositionally biased region" description="Basic and acidic residues" evidence="7">
    <location>
        <begin position="38"/>
        <end position="47"/>
    </location>
</feature>
<feature type="domain" description="PDZ" evidence="9">
    <location>
        <begin position="370"/>
        <end position="473"/>
    </location>
</feature>
<dbReference type="SMART" id="SM00228">
    <property type="entry name" value="PDZ"/>
    <property type="match status" value="1"/>
</dbReference>
<dbReference type="Gene3D" id="2.30.42.10">
    <property type="match status" value="1"/>
</dbReference>
<name>A0A1G8VUZ3_9STAP</name>
<evidence type="ECO:0000256" key="8">
    <source>
        <dbReference type="SAM" id="Phobius"/>
    </source>
</evidence>
<evidence type="ECO:0000313" key="10">
    <source>
        <dbReference type="EMBL" id="SDJ69040.1"/>
    </source>
</evidence>
<protein>
    <recommendedName>
        <fullName evidence="3">Serine protease HtrA-like</fullName>
    </recommendedName>
</protein>
<evidence type="ECO:0000256" key="3">
    <source>
        <dbReference type="ARBA" id="ARBA00021768"/>
    </source>
</evidence>
<feature type="compositionally biased region" description="Basic and acidic residues" evidence="7">
    <location>
        <begin position="1"/>
        <end position="15"/>
    </location>
</feature>
<keyword evidence="4 10" id="KW-0645">Protease</keyword>
<evidence type="ECO:0000256" key="1">
    <source>
        <dbReference type="ARBA" id="ARBA00004162"/>
    </source>
</evidence>
<feature type="compositionally biased region" description="Polar residues" evidence="7">
    <location>
        <begin position="52"/>
        <end position="61"/>
    </location>
</feature>
<feature type="compositionally biased region" description="Basic and acidic residues" evidence="7">
    <location>
        <begin position="141"/>
        <end position="152"/>
    </location>
</feature>
<feature type="compositionally biased region" description="Acidic residues" evidence="7">
    <location>
        <begin position="119"/>
        <end position="132"/>
    </location>
</feature>
<dbReference type="GO" id="GO:0006508">
    <property type="term" value="P:proteolysis"/>
    <property type="evidence" value="ECO:0007669"/>
    <property type="project" value="UniProtKB-KW"/>
</dbReference>
<dbReference type="PANTHER" id="PTHR43343">
    <property type="entry name" value="PEPTIDASE S12"/>
    <property type="match status" value="1"/>
</dbReference>
<dbReference type="RefSeq" id="WP_092595047.1">
    <property type="nucleotide sequence ID" value="NZ_FNFI01000002.1"/>
</dbReference>
<dbReference type="SUPFAM" id="SSF50156">
    <property type="entry name" value="PDZ domain-like"/>
    <property type="match status" value="1"/>
</dbReference>
<dbReference type="InterPro" id="IPR001478">
    <property type="entry name" value="PDZ"/>
</dbReference>
<dbReference type="Proteomes" id="UP000242700">
    <property type="component" value="Unassembled WGS sequence"/>
</dbReference>
<keyword evidence="8" id="KW-0472">Membrane</keyword>
<feature type="region of interest" description="Disordered" evidence="7">
    <location>
        <begin position="118"/>
        <end position="152"/>
    </location>
</feature>
<dbReference type="GO" id="GO:0004252">
    <property type="term" value="F:serine-type endopeptidase activity"/>
    <property type="evidence" value="ECO:0007669"/>
    <property type="project" value="InterPro"/>
</dbReference>
<dbReference type="PROSITE" id="PS50106">
    <property type="entry name" value="PDZ"/>
    <property type="match status" value="1"/>
</dbReference>
<dbReference type="InterPro" id="IPR009003">
    <property type="entry name" value="Peptidase_S1_PA"/>
</dbReference>
<evidence type="ECO:0000256" key="4">
    <source>
        <dbReference type="ARBA" id="ARBA00022670"/>
    </source>
</evidence>
<dbReference type="PRINTS" id="PR00834">
    <property type="entry name" value="PROTEASES2C"/>
</dbReference>
<dbReference type="EMBL" id="FNFI01000002">
    <property type="protein sequence ID" value="SDJ69040.1"/>
    <property type="molecule type" value="Genomic_DNA"/>
</dbReference>
<evidence type="ECO:0000256" key="2">
    <source>
        <dbReference type="ARBA" id="ARBA00010541"/>
    </source>
</evidence>
<keyword evidence="5" id="KW-0378">Hydrolase</keyword>
<dbReference type="InterPro" id="IPR001940">
    <property type="entry name" value="Peptidase_S1C"/>
</dbReference>
<dbReference type="GO" id="GO:0012505">
    <property type="term" value="C:endomembrane system"/>
    <property type="evidence" value="ECO:0007669"/>
    <property type="project" value="UniProtKB-SubCell"/>
</dbReference>
<feature type="transmembrane region" description="Helical" evidence="8">
    <location>
        <begin position="92"/>
        <end position="113"/>
    </location>
</feature>
<dbReference type="AlphaFoldDB" id="A0A1G8VUZ3"/>
<sequence>MSDENKRPIDREKYRRTARNFTDKNQSAEDAENQFEFTRSREAQREFETDDTVSQNDSISNSDEEVSDNRNVSGSNNKRSGAGSGGGGFKSIILPIISGIVGALIVLGLYLLFTSGDDGGSEETGTDEETASEVDSSQDLSEVKQQLEEENTDKVITDTTAAVQKAKPAVVSVINMQRIQSIIPGMTEGSDEAEEAGSGSGVIYKTDGDISYVVTNHHVVDGAEEIKINLESGDSVDAELVGTDIWTDLAVLSIPSDVVETTIEFGESSNLLVGEPAIAIGSPLGEIFSGSVSQGIISGLDRSVPVDLDGNGSNDWEASVLQTDAAINPGNSGGALIDSNGRLIGINSMKVGIASVEGIGFAIPVDEVKEVTSQLEENGEVIRPFLGITLQDLLNVASSPVYDQLQLPEDVKGGVIVSGVQENSPAAAAGLQELDVITHLDGEPINNMVELRQHLYYAKESGEEMTIDFFRNGEQQSVTVTLE</sequence>
<evidence type="ECO:0000259" key="9">
    <source>
        <dbReference type="PROSITE" id="PS50106"/>
    </source>
</evidence>
<evidence type="ECO:0000256" key="7">
    <source>
        <dbReference type="SAM" id="MobiDB-lite"/>
    </source>
</evidence>
<comment type="similarity">
    <text evidence="2">Belongs to the peptidase S1C family.</text>
</comment>